<feature type="active site" description="Proton acceptor" evidence="2">
    <location>
        <position position="121"/>
    </location>
</feature>
<dbReference type="InterPro" id="IPR009097">
    <property type="entry name" value="Cyclic_Pdiesterase"/>
</dbReference>
<feature type="domain" description="Phosphoesterase HXTX" evidence="3">
    <location>
        <begin position="10"/>
        <end position="86"/>
    </location>
</feature>
<dbReference type="PANTHER" id="PTHR35561:SF1">
    <property type="entry name" value="RNA 2',3'-CYCLIC PHOSPHODIESTERASE"/>
    <property type="match status" value="1"/>
</dbReference>
<reference evidence="4 5" key="1">
    <citation type="submission" date="2019-07" db="EMBL/GenBank/DDBJ databases">
        <title>Genome sequencing for Ferrovibrio sp. K5.</title>
        <authorList>
            <person name="Park S.-J."/>
        </authorList>
    </citation>
    <scope>NUCLEOTIDE SEQUENCE [LARGE SCALE GENOMIC DNA]</scope>
    <source>
        <strain evidence="4 5">K5</strain>
    </source>
</reference>
<keyword evidence="5" id="KW-1185">Reference proteome</keyword>
<dbReference type="GO" id="GO:0004113">
    <property type="term" value="F:2',3'-cyclic-nucleotide 3'-phosphodiesterase activity"/>
    <property type="evidence" value="ECO:0007669"/>
    <property type="project" value="InterPro"/>
</dbReference>
<dbReference type="Pfam" id="PF02834">
    <property type="entry name" value="LigT_PEase"/>
    <property type="match status" value="2"/>
</dbReference>
<accession>A0A516H1M3</accession>
<feature type="active site" description="Proton donor" evidence="2">
    <location>
        <position position="37"/>
    </location>
</feature>
<sequence length="215" mass="23898">MIRLFVALSFPDEIRQSLAALCAGVPGARWVNPDQFHLTLRFIGEVDGRTARTVSDALSTIIMPDFDLELFSVGTFGDRRKANSLWVGVRPNAALNRLQEKVDNAVLRSGIAPDRRKFAPHVTLARLNNAPFDRIGAYLSHHALYAGPRTRCDRFTLYSSFLSSSGAIYTPEQVYRLDGGLAEDAEHDWMADEAEAWDQDHGDWDKAEAAAYGAE</sequence>
<dbReference type="NCBIfam" id="TIGR02258">
    <property type="entry name" value="2_5_ligase"/>
    <property type="match status" value="1"/>
</dbReference>
<dbReference type="RefSeq" id="WP_144068645.1">
    <property type="nucleotide sequence ID" value="NZ_CP041636.1"/>
</dbReference>
<feature type="domain" description="Phosphoesterase HXTX" evidence="3">
    <location>
        <begin position="93"/>
        <end position="169"/>
    </location>
</feature>
<dbReference type="PANTHER" id="PTHR35561">
    <property type="entry name" value="RNA 2',3'-CYCLIC PHOSPHODIESTERASE"/>
    <property type="match status" value="1"/>
</dbReference>
<keyword evidence="1 2" id="KW-0378">Hydrolase</keyword>
<gene>
    <name evidence="4" type="primary">thpR</name>
    <name evidence="4" type="ORF">FNB15_10455</name>
</gene>
<protein>
    <recommendedName>
        <fullName evidence="2">RNA 2',3'-cyclic phosphodiesterase</fullName>
        <shortName evidence="2">RNA 2',3'-CPDase</shortName>
        <ecNumber evidence="2">3.1.4.58</ecNumber>
    </recommendedName>
</protein>
<evidence type="ECO:0000313" key="4">
    <source>
        <dbReference type="EMBL" id="QDO97664.1"/>
    </source>
</evidence>
<feature type="short sequence motif" description="HXTX 2" evidence="2">
    <location>
        <begin position="121"/>
        <end position="124"/>
    </location>
</feature>
<comment type="catalytic activity">
    <reaction evidence="2">
        <text>a 3'-end 2',3'-cyclophospho-ribonucleotide-RNA + H2O = a 3'-end 2'-phospho-ribonucleotide-RNA + H(+)</text>
        <dbReference type="Rhea" id="RHEA:11828"/>
        <dbReference type="Rhea" id="RHEA-COMP:10464"/>
        <dbReference type="Rhea" id="RHEA-COMP:17353"/>
        <dbReference type="ChEBI" id="CHEBI:15377"/>
        <dbReference type="ChEBI" id="CHEBI:15378"/>
        <dbReference type="ChEBI" id="CHEBI:83064"/>
        <dbReference type="ChEBI" id="CHEBI:173113"/>
        <dbReference type="EC" id="3.1.4.58"/>
    </reaction>
</comment>
<organism evidence="4 5">
    <name type="scientific">Ferrovibrio terrae</name>
    <dbReference type="NCBI Taxonomy" id="2594003"/>
    <lineage>
        <taxon>Bacteria</taxon>
        <taxon>Pseudomonadati</taxon>
        <taxon>Pseudomonadota</taxon>
        <taxon>Alphaproteobacteria</taxon>
        <taxon>Rhodospirillales</taxon>
        <taxon>Rhodospirillaceae</taxon>
        <taxon>Ferrovibrio</taxon>
    </lineage>
</organism>
<comment type="function">
    <text evidence="2">Hydrolyzes RNA 2',3'-cyclic phosphodiester to an RNA 2'-phosphomonoester.</text>
</comment>
<dbReference type="SUPFAM" id="SSF55144">
    <property type="entry name" value="LigT-like"/>
    <property type="match status" value="1"/>
</dbReference>
<evidence type="ECO:0000259" key="3">
    <source>
        <dbReference type="Pfam" id="PF02834"/>
    </source>
</evidence>
<proteinExistence type="inferred from homology"/>
<dbReference type="EMBL" id="CP041636">
    <property type="protein sequence ID" value="QDO97664.1"/>
    <property type="molecule type" value="Genomic_DNA"/>
</dbReference>
<dbReference type="AlphaFoldDB" id="A0A516H1M3"/>
<dbReference type="GO" id="GO:0008664">
    <property type="term" value="F:RNA 2',3'-cyclic 3'-phosphodiesterase activity"/>
    <property type="evidence" value="ECO:0007669"/>
    <property type="project" value="UniProtKB-EC"/>
</dbReference>
<name>A0A516H1M3_9PROT</name>
<evidence type="ECO:0000256" key="2">
    <source>
        <dbReference type="HAMAP-Rule" id="MF_01940"/>
    </source>
</evidence>
<dbReference type="Gene3D" id="3.90.1140.10">
    <property type="entry name" value="Cyclic phosphodiesterase"/>
    <property type="match status" value="1"/>
</dbReference>
<dbReference type="InterPro" id="IPR004175">
    <property type="entry name" value="RNA_CPDase"/>
</dbReference>
<dbReference type="InterPro" id="IPR014051">
    <property type="entry name" value="Phosphoesterase_HXTX"/>
</dbReference>
<dbReference type="HAMAP" id="MF_01940">
    <property type="entry name" value="RNA_CPDase"/>
    <property type="match status" value="1"/>
</dbReference>
<evidence type="ECO:0000313" key="5">
    <source>
        <dbReference type="Proteomes" id="UP000317496"/>
    </source>
</evidence>
<dbReference type="Proteomes" id="UP000317496">
    <property type="component" value="Chromosome"/>
</dbReference>
<feature type="short sequence motif" description="HXTX 1" evidence="2">
    <location>
        <begin position="37"/>
        <end position="40"/>
    </location>
</feature>
<evidence type="ECO:0000256" key="1">
    <source>
        <dbReference type="ARBA" id="ARBA00022801"/>
    </source>
</evidence>
<dbReference type="KEGG" id="fer:FNB15_10455"/>
<dbReference type="EC" id="3.1.4.58" evidence="2"/>
<comment type="similarity">
    <text evidence="2">Belongs to the 2H phosphoesterase superfamily. ThpR family.</text>
</comment>
<dbReference type="OrthoDB" id="9793819at2"/>